<proteinExistence type="predicted"/>
<evidence type="ECO:0000313" key="2">
    <source>
        <dbReference type="Proteomes" id="UP000541558"/>
    </source>
</evidence>
<evidence type="ECO:0000313" key="1">
    <source>
        <dbReference type="EMBL" id="KAF5323914.1"/>
    </source>
</evidence>
<reference evidence="1 2" key="1">
    <citation type="journal article" date="2020" name="ISME J.">
        <title>Uncovering the hidden diversity of litter-decomposition mechanisms in mushroom-forming fungi.</title>
        <authorList>
            <person name="Floudas D."/>
            <person name="Bentzer J."/>
            <person name="Ahren D."/>
            <person name="Johansson T."/>
            <person name="Persson P."/>
            <person name="Tunlid A."/>
        </authorList>
    </citation>
    <scope>NUCLEOTIDE SEQUENCE [LARGE SCALE GENOMIC DNA]</scope>
    <source>
        <strain evidence="1 2">CBS 175.51</strain>
    </source>
</reference>
<dbReference type="EMBL" id="JAACJK010000165">
    <property type="protein sequence ID" value="KAF5323914.1"/>
    <property type="molecule type" value="Genomic_DNA"/>
</dbReference>
<comment type="caution">
    <text evidence="1">The sequence shown here is derived from an EMBL/GenBank/DDBJ whole genome shotgun (WGS) entry which is preliminary data.</text>
</comment>
<name>A0A8H5BIC7_9AGAR</name>
<sequence length="61" mass="6985">MVYVSQRAFCEALVAPGVYSRPPSRSAPPRLSTIEYSRSLVDCKCTREHSFALFREFMLQV</sequence>
<organism evidence="1 2">
    <name type="scientific">Ephemerocybe angulata</name>
    <dbReference type="NCBI Taxonomy" id="980116"/>
    <lineage>
        <taxon>Eukaryota</taxon>
        <taxon>Fungi</taxon>
        <taxon>Dikarya</taxon>
        <taxon>Basidiomycota</taxon>
        <taxon>Agaricomycotina</taxon>
        <taxon>Agaricomycetes</taxon>
        <taxon>Agaricomycetidae</taxon>
        <taxon>Agaricales</taxon>
        <taxon>Agaricineae</taxon>
        <taxon>Psathyrellaceae</taxon>
        <taxon>Ephemerocybe</taxon>
    </lineage>
</organism>
<protein>
    <submittedName>
        <fullName evidence="1">Uncharacterized protein</fullName>
    </submittedName>
</protein>
<accession>A0A8H5BIC7</accession>
<keyword evidence="2" id="KW-1185">Reference proteome</keyword>
<dbReference type="AlphaFoldDB" id="A0A8H5BIC7"/>
<dbReference type="Proteomes" id="UP000541558">
    <property type="component" value="Unassembled WGS sequence"/>
</dbReference>
<gene>
    <name evidence="1" type="ORF">D9611_008317</name>
</gene>